<evidence type="ECO:0000256" key="8">
    <source>
        <dbReference type="ARBA" id="ARBA00022676"/>
    </source>
</evidence>
<evidence type="ECO:0000313" key="21">
    <source>
        <dbReference type="EMBL" id="GAP42326.1"/>
    </source>
</evidence>
<evidence type="ECO:0000256" key="17">
    <source>
        <dbReference type="ARBA" id="ARBA00049902"/>
    </source>
</evidence>
<keyword evidence="7" id="KW-0645">Protease</keyword>
<dbReference type="PANTHER" id="PTHR32282">
    <property type="entry name" value="BINDING PROTEIN TRANSPEPTIDASE, PUTATIVE-RELATED"/>
    <property type="match status" value="1"/>
</dbReference>
<dbReference type="Proteomes" id="UP000053091">
    <property type="component" value="Unassembled WGS sequence"/>
</dbReference>
<dbReference type="PATRIC" id="fig|1678841.3.peg.522"/>
<evidence type="ECO:0000256" key="4">
    <source>
        <dbReference type="ARBA" id="ARBA00007739"/>
    </source>
</evidence>
<evidence type="ECO:0000256" key="10">
    <source>
        <dbReference type="ARBA" id="ARBA00022801"/>
    </source>
</evidence>
<dbReference type="GO" id="GO:0005886">
    <property type="term" value="C:plasma membrane"/>
    <property type="evidence" value="ECO:0007669"/>
    <property type="project" value="UniProtKB-SubCell"/>
</dbReference>
<feature type="domain" description="Glycosyl transferase family 51" evidence="20">
    <location>
        <begin position="69"/>
        <end position="246"/>
    </location>
</feature>
<keyword evidence="14" id="KW-0511">Multifunctional enzyme</keyword>
<evidence type="ECO:0000256" key="12">
    <source>
        <dbReference type="ARBA" id="ARBA00022984"/>
    </source>
</evidence>
<keyword evidence="10" id="KW-0378">Hydrolase</keyword>
<name>A0A0S7BZA8_9BACT</name>
<dbReference type="GO" id="GO:0030288">
    <property type="term" value="C:outer membrane-bounded periplasmic space"/>
    <property type="evidence" value="ECO:0007669"/>
    <property type="project" value="TreeGrafter"/>
</dbReference>
<evidence type="ECO:0000259" key="20">
    <source>
        <dbReference type="Pfam" id="PF00912"/>
    </source>
</evidence>
<dbReference type="AlphaFoldDB" id="A0A0S7BZA8"/>
<dbReference type="InterPro" id="IPR001264">
    <property type="entry name" value="Glyco_trans_51"/>
</dbReference>
<comment type="catalytic activity">
    <reaction evidence="17">
        <text>[GlcNAc-(1-&gt;4)-Mur2Ac(oyl-L-Ala-gamma-D-Glu-L-Lys-D-Ala-D-Ala)](n)-di-trans,octa-cis-undecaprenyl diphosphate + beta-D-GlcNAc-(1-&gt;4)-Mur2Ac(oyl-L-Ala-gamma-D-Glu-L-Lys-D-Ala-D-Ala)-di-trans,octa-cis-undecaprenyl diphosphate = [GlcNAc-(1-&gt;4)-Mur2Ac(oyl-L-Ala-gamma-D-Glu-L-Lys-D-Ala-D-Ala)](n+1)-di-trans,octa-cis-undecaprenyl diphosphate + di-trans,octa-cis-undecaprenyl diphosphate + H(+)</text>
        <dbReference type="Rhea" id="RHEA:23708"/>
        <dbReference type="Rhea" id="RHEA-COMP:9602"/>
        <dbReference type="Rhea" id="RHEA-COMP:9603"/>
        <dbReference type="ChEBI" id="CHEBI:15378"/>
        <dbReference type="ChEBI" id="CHEBI:58405"/>
        <dbReference type="ChEBI" id="CHEBI:60033"/>
        <dbReference type="ChEBI" id="CHEBI:78435"/>
        <dbReference type="EC" id="2.4.99.28"/>
    </reaction>
</comment>
<reference evidence="21" key="1">
    <citation type="journal article" date="2015" name="Genome Announc.">
        <title>Draft Genome Sequence of Bacteroidales Strain TBC1, a Novel Isolate from a Methanogenic Wastewater Treatment System.</title>
        <authorList>
            <person name="Tourlousse D.M."/>
            <person name="Matsuura N."/>
            <person name="Sun L."/>
            <person name="Toyonaga M."/>
            <person name="Kuroda K."/>
            <person name="Ohashi A."/>
            <person name="Cruz R."/>
            <person name="Yamaguchi T."/>
            <person name="Sekiguchi Y."/>
        </authorList>
    </citation>
    <scope>NUCLEOTIDE SEQUENCE [LARGE SCALE GENOMIC DNA]</scope>
    <source>
        <strain evidence="21">TBC1</strain>
    </source>
</reference>
<organism evidence="21">
    <name type="scientific">Lentimicrobium saccharophilum</name>
    <dbReference type="NCBI Taxonomy" id="1678841"/>
    <lineage>
        <taxon>Bacteria</taxon>
        <taxon>Pseudomonadati</taxon>
        <taxon>Bacteroidota</taxon>
        <taxon>Bacteroidia</taxon>
        <taxon>Bacteroidales</taxon>
        <taxon>Lentimicrobiaceae</taxon>
        <taxon>Lentimicrobium</taxon>
    </lineage>
</organism>
<accession>A0A0S7BZA8</accession>
<keyword evidence="8" id="KW-0328">Glycosyltransferase</keyword>
<dbReference type="Gene3D" id="3.40.710.10">
    <property type="entry name" value="DD-peptidase/beta-lactamase superfamily"/>
    <property type="match status" value="2"/>
</dbReference>
<evidence type="ECO:0000256" key="6">
    <source>
        <dbReference type="ARBA" id="ARBA00022645"/>
    </source>
</evidence>
<dbReference type="GO" id="GO:0008658">
    <property type="term" value="F:penicillin binding"/>
    <property type="evidence" value="ECO:0007669"/>
    <property type="project" value="InterPro"/>
</dbReference>
<dbReference type="InterPro" id="IPR050396">
    <property type="entry name" value="Glycosyltr_51/Transpeptidase"/>
</dbReference>
<dbReference type="GO" id="GO:0006508">
    <property type="term" value="P:proteolysis"/>
    <property type="evidence" value="ECO:0007669"/>
    <property type="project" value="UniProtKB-KW"/>
</dbReference>
<dbReference type="GO" id="GO:0008360">
    <property type="term" value="P:regulation of cell shape"/>
    <property type="evidence" value="ECO:0007669"/>
    <property type="project" value="UniProtKB-KW"/>
</dbReference>
<dbReference type="Gene3D" id="1.10.3810.10">
    <property type="entry name" value="Biosynthetic peptidoglycan transglycosylase-like"/>
    <property type="match status" value="1"/>
</dbReference>
<dbReference type="SUPFAM" id="SSF53955">
    <property type="entry name" value="Lysozyme-like"/>
    <property type="match status" value="1"/>
</dbReference>
<evidence type="ECO:0000256" key="14">
    <source>
        <dbReference type="ARBA" id="ARBA00023268"/>
    </source>
</evidence>
<keyword evidence="18" id="KW-1133">Transmembrane helix</keyword>
<keyword evidence="13 18" id="KW-0472">Membrane</keyword>
<protein>
    <submittedName>
        <fullName evidence="21">Membrane carboxypeptidase</fullName>
    </submittedName>
</protein>
<evidence type="ECO:0000256" key="18">
    <source>
        <dbReference type="SAM" id="Phobius"/>
    </source>
</evidence>
<evidence type="ECO:0000313" key="22">
    <source>
        <dbReference type="Proteomes" id="UP000053091"/>
    </source>
</evidence>
<keyword evidence="12" id="KW-0573">Peptidoglycan synthesis</keyword>
<comment type="similarity">
    <text evidence="4">In the N-terminal section; belongs to the glycosyltransferase 51 family.</text>
</comment>
<feature type="transmembrane region" description="Helical" evidence="18">
    <location>
        <begin position="20"/>
        <end position="45"/>
    </location>
</feature>
<dbReference type="OrthoDB" id="9766909at2"/>
<evidence type="ECO:0000256" key="13">
    <source>
        <dbReference type="ARBA" id="ARBA00023136"/>
    </source>
</evidence>
<evidence type="ECO:0000256" key="16">
    <source>
        <dbReference type="ARBA" id="ARBA00034000"/>
    </source>
</evidence>
<dbReference type="STRING" id="1678841.TBC1_11455"/>
<evidence type="ECO:0000256" key="5">
    <source>
        <dbReference type="ARBA" id="ARBA00022475"/>
    </source>
</evidence>
<dbReference type="RefSeq" id="WP_082189448.1">
    <property type="nucleotide sequence ID" value="NZ_DF968182.1"/>
</dbReference>
<comment type="catalytic activity">
    <reaction evidence="16">
        <text>Preferential cleavage: (Ac)2-L-Lys-D-Ala-|-D-Ala. Also transpeptidation of peptidyl-alanyl moieties that are N-acyl substituents of D-alanine.</text>
        <dbReference type="EC" id="3.4.16.4"/>
    </reaction>
</comment>
<dbReference type="GO" id="GO:0009252">
    <property type="term" value="P:peptidoglycan biosynthetic process"/>
    <property type="evidence" value="ECO:0007669"/>
    <property type="project" value="UniProtKB-KW"/>
</dbReference>
<dbReference type="InterPro" id="IPR036950">
    <property type="entry name" value="PBP_transglycosylase"/>
</dbReference>
<evidence type="ECO:0000256" key="2">
    <source>
        <dbReference type="ARBA" id="ARBA00004752"/>
    </source>
</evidence>
<evidence type="ECO:0000259" key="19">
    <source>
        <dbReference type="Pfam" id="PF00905"/>
    </source>
</evidence>
<comment type="similarity">
    <text evidence="3">In the C-terminal section; belongs to the transpeptidase family.</text>
</comment>
<dbReference type="Pfam" id="PF00912">
    <property type="entry name" value="Transgly"/>
    <property type="match status" value="1"/>
</dbReference>
<evidence type="ECO:0000256" key="3">
    <source>
        <dbReference type="ARBA" id="ARBA00007090"/>
    </source>
</evidence>
<keyword evidence="11" id="KW-0133">Cell shape</keyword>
<evidence type="ECO:0000256" key="9">
    <source>
        <dbReference type="ARBA" id="ARBA00022679"/>
    </source>
</evidence>
<dbReference type="PANTHER" id="PTHR32282:SF11">
    <property type="entry name" value="PENICILLIN-BINDING PROTEIN 1B"/>
    <property type="match status" value="1"/>
</dbReference>
<keyword evidence="9" id="KW-0808">Transferase</keyword>
<dbReference type="InterPro" id="IPR012338">
    <property type="entry name" value="Beta-lactam/transpept-like"/>
</dbReference>
<dbReference type="GO" id="GO:0008955">
    <property type="term" value="F:peptidoglycan glycosyltransferase activity"/>
    <property type="evidence" value="ECO:0007669"/>
    <property type="project" value="UniProtKB-EC"/>
</dbReference>
<gene>
    <name evidence="21" type="ORF">TBC1_11455</name>
</gene>
<evidence type="ECO:0000256" key="15">
    <source>
        <dbReference type="ARBA" id="ARBA00023316"/>
    </source>
</evidence>
<dbReference type="InterPro" id="IPR001460">
    <property type="entry name" value="PCN-bd_Tpept"/>
</dbReference>
<keyword evidence="6 21" id="KW-0121">Carboxypeptidase</keyword>
<evidence type="ECO:0000256" key="1">
    <source>
        <dbReference type="ARBA" id="ARBA00004236"/>
    </source>
</evidence>
<keyword evidence="18" id="KW-0812">Transmembrane</keyword>
<dbReference type="EMBL" id="DF968182">
    <property type="protein sequence ID" value="GAP42326.1"/>
    <property type="molecule type" value="Genomic_DNA"/>
</dbReference>
<dbReference type="GO" id="GO:0009002">
    <property type="term" value="F:serine-type D-Ala-D-Ala carboxypeptidase activity"/>
    <property type="evidence" value="ECO:0007669"/>
    <property type="project" value="UniProtKB-EC"/>
</dbReference>
<sequence>MSKKPKGSTADVNSWKKRFWKAYLVVFVFIVLLFTAISSGLLGFMPSFEELENPKSNLASEIISADQELLGKYYIENRSNINYKDLSPNLVNAIIATEDARFEKHSGVDVKALFRVTFGLLTGSNKGGGSTLSQQLAKNLFPRKANRNFFETVFIKLKEWVTAIKLERNYTKEEILAMYFNTVDFGSNSFGIKSAAKTFFNKLPSELTIEESAMLVGMLKAPTFFSPVRNPERAIKRREVVLHQMERYGYISEHAYDSIRVIPLDMSKYRQQDHTSGTATYFREYLRMAMSAKKPHRKNYIDKQAYTEDSLQWVSNPIYGWIEKNPKPDGSKYNLYKDGLRIYTTINSRMQRYAEEAVAEHMGGDIQPAFFRHWKGREEAPFDFPKSQVKAEAHKLLNASMKRSERYRKMKAAGLPEDSIRLAFHTKTPMKVFTWQGERDTIMTPWDSIRYCKFFLQAGLLSVEPQTGFVRAYVGGINYSHFQFDHVKMARRQVGSTFKPFVYTLAMQEGDFSPCTKVANIQYSIDLPEGGRWEPRNSNDYKKGEMVTLKEALANSINWISAFLIKRYSPMAVIKIARKMGVVSPIDPVPSISLGTPDLTLYEMTGAMNTFAAKGVYIEPLFVTRIEDKNGNVLARFMPRQEEAMSEETAFLMLELMKGVVESGTGVRLRYKYGIANPVAGKTGTTQNNSDGWFMGLTPDLVTGVWVGGEDRSIRFRTITLGQGANMALPIWALYMKRIYADPKLKLSQGDFEGPSGPLSVEIDCKKYEELQKQQKSKYSPGDF</sequence>
<evidence type="ECO:0000256" key="11">
    <source>
        <dbReference type="ARBA" id="ARBA00022960"/>
    </source>
</evidence>
<dbReference type="InterPro" id="IPR023346">
    <property type="entry name" value="Lysozyme-like_dom_sf"/>
</dbReference>
<feature type="domain" description="Penicillin-binding protein transpeptidase" evidence="19">
    <location>
        <begin position="463"/>
        <end position="700"/>
    </location>
</feature>
<keyword evidence="15" id="KW-0961">Cell wall biogenesis/degradation</keyword>
<comment type="subcellular location">
    <subcellularLocation>
        <location evidence="1">Cell membrane</location>
    </subcellularLocation>
</comment>
<comment type="pathway">
    <text evidence="2">Cell wall biogenesis; peptidoglycan biosynthesis.</text>
</comment>
<evidence type="ECO:0000256" key="7">
    <source>
        <dbReference type="ARBA" id="ARBA00022670"/>
    </source>
</evidence>
<keyword evidence="22" id="KW-1185">Reference proteome</keyword>
<dbReference type="SUPFAM" id="SSF56601">
    <property type="entry name" value="beta-lactamase/transpeptidase-like"/>
    <property type="match status" value="1"/>
</dbReference>
<proteinExistence type="inferred from homology"/>
<dbReference type="Pfam" id="PF00905">
    <property type="entry name" value="Transpeptidase"/>
    <property type="match status" value="1"/>
</dbReference>
<dbReference type="GO" id="GO:0071555">
    <property type="term" value="P:cell wall organization"/>
    <property type="evidence" value="ECO:0007669"/>
    <property type="project" value="UniProtKB-KW"/>
</dbReference>
<keyword evidence="5" id="KW-1003">Cell membrane</keyword>